<name>A0A0G2JAH5_9EURO</name>
<sequence length="142" mass="15951">MTPQSPEDSDETDLGYFAGTETEEEDIEEMAEPFYNITASSLQLLSINLATVALLLSGWPRGLENKTDVALKIIASSGESGEREVQMQQEILRSVRDTSHLVMYLVTFSLHGDNNQFPWRSTCLGDLIMWEIPMAIYSNVRC</sequence>
<dbReference type="VEuPathDB" id="FungiDB:EMCG_08446"/>
<reference evidence="2" key="1">
    <citation type="journal article" date="2015" name="PLoS Genet.">
        <title>The dynamic genome and transcriptome of the human fungal pathogen Blastomyces and close relative Emmonsia.</title>
        <authorList>
            <person name="Munoz J.F."/>
            <person name="Gauthier G.M."/>
            <person name="Desjardins C.A."/>
            <person name="Gallo J.E."/>
            <person name="Holder J."/>
            <person name="Sullivan T.D."/>
            <person name="Marty A.J."/>
            <person name="Carmen J.C."/>
            <person name="Chen Z."/>
            <person name="Ding L."/>
            <person name="Gujja S."/>
            <person name="Magrini V."/>
            <person name="Misas E."/>
            <person name="Mitreva M."/>
            <person name="Priest M."/>
            <person name="Saif S."/>
            <person name="Whiston E.A."/>
            <person name="Young S."/>
            <person name="Zeng Q."/>
            <person name="Goldman W.E."/>
            <person name="Mardis E.R."/>
            <person name="Taylor J.W."/>
            <person name="McEwen J.G."/>
            <person name="Clay O.K."/>
            <person name="Klein B.S."/>
            <person name="Cuomo C.A."/>
        </authorList>
    </citation>
    <scope>NUCLEOTIDE SEQUENCE [LARGE SCALE GENOMIC DNA]</scope>
    <source>
        <strain evidence="2">UAMH 3008</strain>
    </source>
</reference>
<evidence type="ECO:0000313" key="1">
    <source>
        <dbReference type="EMBL" id="KKZ65741.1"/>
    </source>
</evidence>
<proteinExistence type="predicted"/>
<dbReference type="EMBL" id="LCZI01000577">
    <property type="protein sequence ID" value="KKZ65741.1"/>
    <property type="molecule type" value="Genomic_DNA"/>
</dbReference>
<protein>
    <submittedName>
        <fullName evidence="1">Uncharacterized protein</fullName>
    </submittedName>
</protein>
<dbReference type="AlphaFoldDB" id="A0A0G2JAH5"/>
<dbReference type="Proteomes" id="UP000034164">
    <property type="component" value="Unassembled WGS sequence"/>
</dbReference>
<evidence type="ECO:0000313" key="2">
    <source>
        <dbReference type="Proteomes" id="UP000034164"/>
    </source>
</evidence>
<dbReference type="OrthoDB" id="5979581at2759"/>
<gene>
    <name evidence="1" type="ORF">EMCG_08446</name>
</gene>
<organism evidence="1 2">
    <name type="scientific">[Emmonsia] crescens</name>
    <dbReference type="NCBI Taxonomy" id="73230"/>
    <lineage>
        <taxon>Eukaryota</taxon>
        <taxon>Fungi</taxon>
        <taxon>Dikarya</taxon>
        <taxon>Ascomycota</taxon>
        <taxon>Pezizomycotina</taxon>
        <taxon>Eurotiomycetes</taxon>
        <taxon>Eurotiomycetidae</taxon>
        <taxon>Onygenales</taxon>
        <taxon>Ajellomycetaceae</taxon>
        <taxon>Emergomyces</taxon>
    </lineage>
</organism>
<comment type="caution">
    <text evidence="1">The sequence shown here is derived from an EMBL/GenBank/DDBJ whole genome shotgun (WGS) entry which is preliminary data.</text>
</comment>
<accession>A0A0G2JAH5</accession>